<evidence type="ECO:0000313" key="2">
    <source>
        <dbReference type="EMBL" id="NML66538.1"/>
    </source>
</evidence>
<dbReference type="RefSeq" id="WP_169532174.1">
    <property type="nucleotide sequence ID" value="NZ_JABBGH010000002.1"/>
</dbReference>
<feature type="domain" description="NAD(P)-binding" evidence="1">
    <location>
        <begin position="7"/>
        <end position="194"/>
    </location>
</feature>
<comment type="caution">
    <text evidence="2">The sequence shown here is derived from an EMBL/GenBank/DDBJ whole genome shotgun (WGS) entry which is preliminary data.</text>
</comment>
<proteinExistence type="predicted"/>
<dbReference type="GO" id="GO:0042602">
    <property type="term" value="F:riboflavin reductase (NADPH) activity"/>
    <property type="evidence" value="ECO:0007669"/>
    <property type="project" value="TreeGrafter"/>
</dbReference>
<dbReference type="CDD" id="cd05244">
    <property type="entry name" value="BVR-B_like_SDR_a"/>
    <property type="match status" value="1"/>
</dbReference>
<name>A0A7Y0FN43_9BACT</name>
<dbReference type="InterPro" id="IPR036291">
    <property type="entry name" value="NAD(P)-bd_dom_sf"/>
</dbReference>
<dbReference type="Proteomes" id="UP000559626">
    <property type="component" value="Unassembled WGS sequence"/>
</dbReference>
<dbReference type="GO" id="GO:0004074">
    <property type="term" value="F:biliverdin reductase [NAD(P)H] activity"/>
    <property type="evidence" value="ECO:0007669"/>
    <property type="project" value="TreeGrafter"/>
</dbReference>
<reference evidence="2 3" key="1">
    <citation type="submission" date="2020-04" db="EMBL/GenBank/DDBJ databases">
        <title>Hymenobacter polaris sp. nov., isolated from Arctic soil.</title>
        <authorList>
            <person name="Dahal R.H."/>
        </authorList>
    </citation>
    <scope>NUCLEOTIDE SEQUENCE [LARGE SCALE GENOMIC DNA]</scope>
    <source>
        <strain evidence="2 3">RP-2-7</strain>
    </source>
</reference>
<dbReference type="PANTHER" id="PTHR43355">
    <property type="entry name" value="FLAVIN REDUCTASE (NADPH)"/>
    <property type="match status" value="1"/>
</dbReference>
<dbReference type="AlphaFoldDB" id="A0A7Y0FN43"/>
<evidence type="ECO:0000259" key="1">
    <source>
        <dbReference type="Pfam" id="PF13460"/>
    </source>
</evidence>
<dbReference type="EMBL" id="JABBGH010000002">
    <property type="protein sequence ID" value="NML66538.1"/>
    <property type="molecule type" value="Genomic_DNA"/>
</dbReference>
<dbReference type="Gene3D" id="3.40.50.720">
    <property type="entry name" value="NAD(P)-binding Rossmann-like Domain"/>
    <property type="match status" value="1"/>
</dbReference>
<accession>A0A7Y0FN43</accession>
<dbReference type="InterPro" id="IPR051606">
    <property type="entry name" value="Polyketide_Oxido-like"/>
</dbReference>
<gene>
    <name evidence="2" type="ORF">HHL22_15120</name>
</gene>
<protein>
    <submittedName>
        <fullName evidence="2">SDR family oxidoreductase</fullName>
    </submittedName>
</protein>
<sequence>MKVLVIGAAGESGQQIVEKALAAGHAVTALVHHPDEYHAPAGVQVKTGDATDATAVGQAVAGQDAVIDAIGGKTPYLSTHLEQAAAKVIVAAMQQHGVRRLIAISVLGVGDSKEQATFFYEHLLLPTFLRGAAPDKAAMEAEVQQSNLDFVLVRPPYLSNDPATGQAHVVTGETKAHSITRTDLAQFIVEQLTSDTYLGQAVTVTNT</sequence>
<dbReference type="Pfam" id="PF13460">
    <property type="entry name" value="NAD_binding_10"/>
    <property type="match status" value="1"/>
</dbReference>
<dbReference type="InterPro" id="IPR016040">
    <property type="entry name" value="NAD(P)-bd_dom"/>
</dbReference>
<dbReference type="PANTHER" id="PTHR43355:SF2">
    <property type="entry name" value="FLAVIN REDUCTASE (NADPH)"/>
    <property type="match status" value="1"/>
</dbReference>
<dbReference type="SUPFAM" id="SSF51735">
    <property type="entry name" value="NAD(P)-binding Rossmann-fold domains"/>
    <property type="match status" value="1"/>
</dbReference>
<keyword evidence="3" id="KW-1185">Reference proteome</keyword>
<evidence type="ECO:0000313" key="3">
    <source>
        <dbReference type="Proteomes" id="UP000559626"/>
    </source>
</evidence>
<organism evidence="2 3">
    <name type="scientific">Hymenobacter polaris</name>
    <dbReference type="NCBI Taxonomy" id="2682546"/>
    <lineage>
        <taxon>Bacteria</taxon>
        <taxon>Pseudomonadati</taxon>
        <taxon>Bacteroidota</taxon>
        <taxon>Cytophagia</taxon>
        <taxon>Cytophagales</taxon>
        <taxon>Hymenobacteraceae</taxon>
        <taxon>Hymenobacter</taxon>
    </lineage>
</organism>